<evidence type="ECO:0000313" key="2">
    <source>
        <dbReference type="EMBL" id="VFU14432.1"/>
    </source>
</evidence>
<keyword evidence="1" id="KW-0812">Transmembrane</keyword>
<proteinExistence type="predicted"/>
<evidence type="ECO:0000256" key="1">
    <source>
        <dbReference type="SAM" id="Phobius"/>
    </source>
</evidence>
<keyword evidence="1" id="KW-0472">Membrane</keyword>
<accession>A0A485M5G5</accession>
<dbReference type="EMBL" id="CAADRN010000169">
    <property type="protein sequence ID" value="VFU14432.1"/>
    <property type="molecule type" value="Genomic_DNA"/>
</dbReference>
<feature type="transmembrane region" description="Helical" evidence="1">
    <location>
        <begin position="21"/>
        <end position="40"/>
    </location>
</feature>
<sequence>MRYKRSNRYKGKIKLKRLYCCFVYLMIISFVITGVSFSRFSTTITNTGAQNVNDPGQGPGPGIPEIEFSTWALDYGATMVSLANMVPGDAKIINIWVSNKDSSGTVSGFNQNVTLELKTTINLPLNYTLKRNGNPVGLSHPDPYRYVSEVQSFTAGVAETKSYTLTISWPEGSNHSMYRNELDYIELKLKAVQA</sequence>
<reference evidence="2" key="1">
    <citation type="submission" date="2019-03" db="EMBL/GenBank/DDBJ databases">
        <authorList>
            <person name="Hao L."/>
        </authorList>
    </citation>
    <scope>NUCLEOTIDE SEQUENCE</scope>
</reference>
<organism evidence="2">
    <name type="scientific">anaerobic digester metagenome</name>
    <dbReference type="NCBI Taxonomy" id="1263854"/>
    <lineage>
        <taxon>unclassified sequences</taxon>
        <taxon>metagenomes</taxon>
        <taxon>ecological metagenomes</taxon>
    </lineage>
</organism>
<name>A0A485M5G5_9ZZZZ</name>
<gene>
    <name evidence="2" type="ORF">SCFA_2500002</name>
</gene>
<keyword evidence="1" id="KW-1133">Transmembrane helix</keyword>
<protein>
    <submittedName>
        <fullName evidence="2">Uncharacterized protein</fullName>
    </submittedName>
</protein>
<dbReference type="AlphaFoldDB" id="A0A485M5G5"/>